<dbReference type="Pfam" id="PF10310">
    <property type="entry name" value="DUF5427"/>
    <property type="match status" value="1"/>
</dbReference>
<dbReference type="PANTHER" id="PTHR28265:SF1">
    <property type="entry name" value="MAINTENANCE OF TELOMERE CAPPING PROTEIN 1"/>
    <property type="match status" value="1"/>
</dbReference>
<feature type="compositionally biased region" description="Low complexity" evidence="1">
    <location>
        <begin position="67"/>
        <end position="83"/>
    </location>
</feature>
<organism evidence="2 3">
    <name type="scientific">Aspergillus granulosus</name>
    <dbReference type="NCBI Taxonomy" id="176169"/>
    <lineage>
        <taxon>Eukaryota</taxon>
        <taxon>Fungi</taxon>
        <taxon>Dikarya</taxon>
        <taxon>Ascomycota</taxon>
        <taxon>Pezizomycotina</taxon>
        <taxon>Eurotiomycetes</taxon>
        <taxon>Eurotiomycetidae</taxon>
        <taxon>Eurotiales</taxon>
        <taxon>Aspergillaceae</taxon>
        <taxon>Aspergillus</taxon>
        <taxon>Aspergillus subgen. Nidulantes</taxon>
    </lineage>
</organism>
<evidence type="ECO:0000313" key="2">
    <source>
        <dbReference type="EMBL" id="KAL2822581.1"/>
    </source>
</evidence>
<protein>
    <submittedName>
        <fullName evidence="2">Maintenance of telomere capping protein 1</fullName>
    </submittedName>
</protein>
<sequence>MPPKGSKPTSDELLAQFDNLGIESTAEPSTKSTTATATAPKTAQVDEDILAELGNLASQRPSSGAGTPRTSTTERPSTKSPKPGVAATPAGRSSEEKATPRKSGDVQPTASEEQVIEEKATSNDGGGGGGWWGGIFATASAAMKQAEAAVKEIQQNEEAQKWAQQVKGNVGALRDLGGELRSMAMPTFTSLIHTLAPPISSHERLQIHVTHDLSGYPSLDPLVYAVFSRVMAQVEGGDLLVIQRGQGSAPKRGQDNSASTAGWHDGPWWRTVTPGSPRSISAVPGLVEATKLCRASAEGYAAEYFAAKGGVEEAAKQATQVLSETNPVRSSDIFLAIQAIIQKSSTTTELFQAGTSTEKAPTPGVVDIADAGNDEIAFAVYLHDPIHGIAFHTVSQAIPQKWVEWLDASSAPAHDPESKSPSSGAHVPHALVPEEIADIVEGGGVDPREWAAEWIEEAISLATGVVAQRYVARRMGVGESGAAKGKMRAEQASFVESGAGEAARAL</sequence>
<proteinExistence type="predicted"/>
<accession>A0ABR4I4P4</accession>
<feature type="region of interest" description="Disordered" evidence="1">
    <location>
        <begin position="21"/>
        <end position="131"/>
    </location>
</feature>
<feature type="compositionally biased region" description="Low complexity" evidence="1">
    <location>
        <begin position="23"/>
        <end position="43"/>
    </location>
</feature>
<name>A0ABR4I4P4_9EURO</name>
<evidence type="ECO:0000313" key="3">
    <source>
        <dbReference type="Proteomes" id="UP001610334"/>
    </source>
</evidence>
<dbReference type="EMBL" id="JBFXLT010000002">
    <property type="protein sequence ID" value="KAL2822581.1"/>
    <property type="molecule type" value="Genomic_DNA"/>
</dbReference>
<dbReference type="PANTHER" id="PTHR28265">
    <property type="entry name" value="MAINTENANCE OF TELOMERE CAPPING PROTEIN 1"/>
    <property type="match status" value="1"/>
</dbReference>
<dbReference type="InterPro" id="IPR018814">
    <property type="entry name" value="DUF5427"/>
</dbReference>
<comment type="caution">
    <text evidence="2">The sequence shown here is derived from an EMBL/GenBank/DDBJ whole genome shotgun (WGS) entry which is preliminary data.</text>
</comment>
<gene>
    <name evidence="2" type="ORF">BJX63DRAFT_417630</name>
</gene>
<reference evidence="2 3" key="1">
    <citation type="submission" date="2024-07" db="EMBL/GenBank/DDBJ databases">
        <title>Section-level genome sequencing and comparative genomics of Aspergillus sections Usti and Cavernicolus.</title>
        <authorList>
            <consortium name="Lawrence Berkeley National Laboratory"/>
            <person name="Nybo J.L."/>
            <person name="Vesth T.C."/>
            <person name="Theobald S."/>
            <person name="Frisvad J.C."/>
            <person name="Larsen T.O."/>
            <person name="Kjaerboelling I."/>
            <person name="Rothschild-Mancinelli K."/>
            <person name="Lyhne E.K."/>
            <person name="Kogle M.E."/>
            <person name="Barry K."/>
            <person name="Clum A."/>
            <person name="Na H."/>
            <person name="Ledsgaard L."/>
            <person name="Lin J."/>
            <person name="Lipzen A."/>
            <person name="Kuo A."/>
            <person name="Riley R."/>
            <person name="Mondo S."/>
            <person name="Labutti K."/>
            <person name="Haridas S."/>
            <person name="Pangalinan J."/>
            <person name="Salamov A.A."/>
            <person name="Simmons B.A."/>
            <person name="Magnuson J.K."/>
            <person name="Chen J."/>
            <person name="Drula E."/>
            <person name="Henrissat B."/>
            <person name="Wiebenga A."/>
            <person name="Lubbers R.J."/>
            <person name="Gomes A.C."/>
            <person name="Makela M.R."/>
            <person name="Stajich J."/>
            <person name="Grigoriev I.V."/>
            <person name="Mortensen U.H."/>
            <person name="De Vries R.P."/>
            <person name="Baker S.E."/>
            <person name="Andersen M.R."/>
        </authorList>
    </citation>
    <scope>NUCLEOTIDE SEQUENCE [LARGE SCALE GENOMIC DNA]</scope>
    <source>
        <strain evidence="2 3">CBS 588.65</strain>
    </source>
</reference>
<feature type="compositionally biased region" description="Basic and acidic residues" evidence="1">
    <location>
        <begin position="93"/>
        <end position="104"/>
    </location>
</feature>
<dbReference type="Proteomes" id="UP001610334">
    <property type="component" value="Unassembled WGS sequence"/>
</dbReference>
<keyword evidence="3" id="KW-1185">Reference proteome</keyword>
<feature type="compositionally biased region" description="Polar residues" evidence="1">
    <location>
        <begin position="56"/>
        <end position="65"/>
    </location>
</feature>
<feature type="region of interest" description="Disordered" evidence="1">
    <location>
        <begin position="246"/>
        <end position="269"/>
    </location>
</feature>
<evidence type="ECO:0000256" key="1">
    <source>
        <dbReference type="SAM" id="MobiDB-lite"/>
    </source>
</evidence>